<keyword evidence="5" id="KW-0249">Electron transport</keyword>
<dbReference type="GO" id="GO:0046872">
    <property type="term" value="F:metal ion binding"/>
    <property type="evidence" value="ECO:0007669"/>
    <property type="project" value="UniProtKB-KW"/>
</dbReference>
<accession>A0A6B8RNY0</accession>
<evidence type="ECO:0000259" key="9">
    <source>
        <dbReference type="PROSITE" id="PS51379"/>
    </source>
</evidence>
<evidence type="ECO:0000256" key="1">
    <source>
        <dbReference type="ARBA" id="ARBA00022448"/>
    </source>
</evidence>
<dbReference type="KEGG" id="ppsc:EHS13_25800"/>
<sequence length="484" mass="54137">MKINTAIHQLMKNDFLRKSVRNVTGNLRNGRLDNIALNPDYEQLRTQGQEIRTRTIEQLDVHLRELVKNFKANGVKVIFAKDAAEVVDQVLHIAKEHDAKSVAKSKSMVSEEVHLNHHLKEHGIEVFETDLGEFIIQLADEPPSHIVMPSLHKSREEIQQLFRDHHNYDLTTDSDELVAFARKILRESFMRADIGITGCNFAVAESGTVVILTNEGNGRFVTTLPRVQISIMGMERIVPTLEELDPLLTLLTTGANGQRSTMYINMINGPKLSEENDGVEDVYVIIVDNGRSKLLGTKFQEALNCIRCGACLNVCPVFSQVGGHAYESPYSGPIGAVISPLILGMEQHGELSYASSLCGACDEACPVKIPLHHFLLDIRELDVQSGKHGRIEALAFRIWAATFSSFGMYKSSQKAAYWGVKLLAMGKDNLSMRLPGLKNWTNTRNFPLFSRRTFLQQYKQSKKTEQKPKPGVKANSDSVRGENL</sequence>
<evidence type="ECO:0000256" key="2">
    <source>
        <dbReference type="ARBA" id="ARBA00022485"/>
    </source>
</evidence>
<dbReference type="EMBL" id="CP034235">
    <property type="protein sequence ID" value="QGQ98061.1"/>
    <property type="molecule type" value="Genomic_DNA"/>
</dbReference>
<evidence type="ECO:0000256" key="6">
    <source>
        <dbReference type="ARBA" id="ARBA00023004"/>
    </source>
</evidence>
<dbReference type="Gene3D" id="3.40.50.10420">
    <property type="entry name" value="NagB/RpiA/CoA transferase-like"/>
    <property type="match status" value="1"/>
</dbReference>
<keyword evidence="3" id="KW-0479">Metal-binding</keyword>
<dbReference type="PROSITE" id="PS00198">
    <property type="entry name" value="4FE4S_FER_1"/>
    <property type="match status" value="1"/>
</dbReference>
<dbReference type="PANTHER" id="PTHR47153">
    <property type="entry name" value="LACTATE UTILIZATION PROTEIN B"/>
    <property type="match status" value="1"/>
</dbReference>
<dbReference type="GO" id="GO:0051539">
    <property type="term" value="F:4 iron, 4 sulfur cluster binding"/>
    <property type="evidence" value="ECO:0007669"/>
    <property type="project" value="UniProtKB-KW"/>
</dbReference>
<feature type="region of interest" description="Disordered" evidence="8">
    <location>
        <begin position="459"/>
        <end position="484"/>
    </location>
</feature>
<dbReference type="OrthoDB" id="9782337at2"/>
<dbReference type="Pfam" id="PF02589">
    <property type="entry name" value="LUD_dom"/>
    <property type="match status" value="1"/>
</dbReference>
<dbReference type="Pfam" id="PF11870">
    <property type="entry name" value="LutB_C"/>
    <property type="match status" value="1"/>
</dbReference>
<proteinExistence type="predicted"/>
<dbReference type="RefSeq" id="WP_155703155.1">
    <property type="nucleotide sequence ID" value="NZ_CP034235.1"/>
</dbReference>
<evidence type="ECO:0000256" key="8">
    <source>
        <dbReference type="SAM" id="MobiDB-lite"/>
    </source>
</evidence>
<keyword evidence="6" id="KW-0408">Iron</keyword>
<dbReference type="PROSITE" id="PS51379">
    <property type="entry name" value="4FE4S_FER_2"/>
    <property type="match status" value="1"/>
</dbReference>
<reference evidence="11" key="1">
    <citation type="submission" date="2018-11" db="EMBL/GenBank/DDBJ databases">
        <title>Complete genome sequence of Paenibacillus sp. ML311-T8.</title>
        <authorList>
            <person name="Nam Y.-D."/>
            <person name="Kang J."/>
            <person name="Chung W.-H."/>
            <person name="Park Y.S."/>
        </authorList>
    </citation>
    <scope>NUCLEOTIDE SEQUENCE [LARGE SCALE GENOMIC DNA]</scope>
    <source>
        <strain evidence="11">ML311-T8</strain>
    </source>
</reference>
<keyword evidence="1" id="KW-0813">Transport</keyword>
<gene>
    <name evidence="10" type="ORF">EHS13_25800</name>
</gene>
<dbReference type="InterPro" id="IPR024569">
    <property type="entry name" value="LutB_C"/>
</dbReference>
<organism evidence="10 11">
    <name type="scientific">Paenibacillus psychroresistens</name>
    <dbReference type="NCBI Taxonomy" id="1778678"/>
    <lineage>
        <taxon>Bacteria</taxon>
        <taxon>Bacillati</taxon>
        <taxon>Bacillota</taxon>
        <taxon>Bacilli</taxon>
        <taxon>Bacillales</taxon>
        <taxon>Paenibacillaceae</taxon>
        <taxon>Paenibacillus</taxon>
    </lineage>
</organism>
<keyword evidence="2" id="KW-0004">4Fe-4S</keyword>
<dbReference type="InterPro" id="IPR017896">
    <property type="entry name" value="4Fe4S_Fe-S-bd"/>
</dbReference>
<evidence type="ECO:0000256" key="7">
    <source>
        <dbReference type="ARBA" id="ARBA00023014"/>
    </source>
</evidence>
<dbReference type="Pfam" id="PF13183">
    <property type="entry name" value="Fer4_8"/>
    <property type="match status" value="1"/>
</dbReference>
<name>A0A6B8RNY0_9BACL</name>
<keyword evidence="4" id="KW-0677">Repeat</keyword>
<dbReference type="InterPro" id="IPR024185">
    <property type="entry name" value="FTHF_cligase-like_sf"/>
</dbReference>
<dbReference type="AlphaFoldDB" id="A0A6B8RNY0"/>
<dbReference type="PANTHER" id="PTHR47153:SF2">
    <property type="entry name" value="LACTATE UTILIZATION PROTEIN B"/>
    <property type="match status" value="1"/>
</dbReference>
<feature type="domain" description="4Fe-4S ferredoxin-type" evidence="9">
    <location>
        <begin position="295"/>
        <end position="317"/>
    </location>
</feature>
<dbReference type="InterPro" id="IPR004452">
    <property type="entry name" value="LutB/LldF"/>
</dbReference>
<dbReference type="InterPro" id="IPR003741">
    <property type="entry name" value="LUD_dom"/>
</dbReference>
<dbReference type="InterPro" id="IPR009051">
    <property type="entry name" value="Helical_ferredxn"/>
</dbReference>
<keyword evidence="7" id="KW-0411">Iron-sulfur</keyword>
<evidence type="ECO:0000313" key="10">
    <source>
        <dbReference type="EMBL" id="QGQ98061.1"/>
    </source>
</evidence>
<dbReference type="GO" id="GO:0006089">
    <property type="term" value="P:lactate metabolic process"/>
    <property type="evidence" value="ECO:0007669"/>
    <property type="project" value="InterPro"/>
</dbReference>
<dbReference type="Gene3D" id="1.10.1060.10">
    <property type="entry name" value="Alpha-helical ferredoxin"/>
    <property type="match status" value="1"/>
</dbReference>
<dbReference type="InterPro" id="IPR037171">
    <property type="entry name" value="NagB/RpiA_transferase-like"/>
</dbReference>
<protein>
    <submittedName>
        <fullName evidence="10">Iron-sulfur cluster-binding protein</fullName>
    </submittedName>
</protein>
<dbReference type="InterPro" id="IPR017900">
    <property type="entry name" value="4Fe4S_Fe_S_CS"/>
</dbReference>
<keyword evidence="11" id="KW-1185">Reference proteome</keyword>
<dbReference type="SUPFAM" id="SSF100950">
    <property type="entry name" value="NagB/RpiA/CoA transferase-like"/>
    <property type="match status" value="1"/>
</dbReference>
<evidence type="ECO:0000313" key="11">
    <source>
        <dbReference type="Proteomes" id="UP000426246"/>
    </source>
</evidence>
<evidence type="ECO:0000256" key="4">
    <source>
        <dbReference type="ARBA" id="ARBA00022737"/>
    </source>
</evidence>
<evidence type="ECO:0000256" key="5">
    <source>
        <dbReference type="ARBA" id="ARBA00022982"/>
    </source>
</evidence>
<evidence type="ECO:0000256" key="3">
    <source>
        <dbReference type="ARBA" id="ARBA00022723"/>
    </source>
</evidence>
<dbReference type="NCBIfam" id="TIGR00273">
    <property type="entry name" value="LutB/LldF family L-lactate oxidation iron-sulfur protein"/>
    <property type="match status" value="1"/>
</dbReference>
<dbReference type="SUPFAM" id="SSF46548">
    <property type="entry name" value="alpha-helical ferredoxin"/>
    <property type="match status" value="1"/>
</dbReference>
<dbReference type="Proteomes" id="UP000426246">
    <property type="component" value="Chromosome"/>
</dbReference>